<gene>
    <name evidence="1" type="ORF">OBE_09319</name>
</gene>
<dbReference type="PROSITE" id="PS51257">
    <property type="entry name" value="PROKAR_LIPOPROTEIN"/>
    <property type="match status" value="1"/>
</dbReference>
<evidence type="ECO:0000313" key="1">
    <source>
        <dbReference type="EMBL" id="EKC59804.1"/>
    </source>
</evidence>
<comment type="caution">
    <text evidence="1">The sequence shown here is derived from an EMBL/GenBank/DDBJ whole genome shotgun (WGS) entry which is preliminary data.</text>
</comment>
<evidence type="ECO:0008006" key="2">
    <source>
        <dbReference type="Google" id="ProtNLM"/>
    </source>
</evidence>
<reference evidence="1" key="1">
    <citation type="journal article" date="2013" name="Environ. Microbiol.">
        <title>Microbiota from the distal guts of lean and obese adolescents exhibit partial functional redundancy besides clear differences in community structure.</title>
        <authorList>
            <person name="Ferrer M."/>
            <person name="Ruiz A."/>
            <person name="Lanza F."/>
            <person name="Haange S.B."/>
            <person name="Oberbach A."/>
            <person name="Till H."/>
            <person name="Bargiela R."/>
            <person name="Campoy C."/>
            <person name="Segura M.T."/>
            <person name="Richter M."/>
            <person name="von Bergen M."/>
            <person name="Seifert J."/>
            <person name="Suarez A."/>
        </authorList>
    </citation>
    <scope>NUCLEOTIDE SEQUENCE</scope>
</reference>
<dbReference type="EMBL" id="AJWZ01006433">
    <property type="protein sequence ID" value="EKC59804.1"/>
    <property type="molecule type" value="Genomic_DNA"/>
</dbReference>
<protein>
    <recommendedName>
        <fullName evidence="2">Lipoprotein</fullName>
    </recommendedName>
</protein>
<sequence>MMEEERVMKKNKLFVGVICLLVLVSITGCGKKTNLSSKKQSDNTETKTEVKAKCSYYKCLSKMSLSNTVDELNNIVGIEAKSVETTVENMEKYEYDFGNDKKITVTLFSGKVSSITMAYDKKELKNSKVTLDNLADVKAKINDGVSYADFKNAVGGVDGTLYELGSWNKYVWVAGDGSSNVTASFGKDGNLKFFSGLGFKS</sequence>
<name>K1SWS0_9ZZZZ</name>
<organism evidence="1">
    <name type="scientific">human gut metagenome</name>
    <dbReference type="NCBI Taxonomy" id="408170"/>
    <lineage>
        <taxon>unclassified sequences</taxon>
        <taxon>metagenomes</taxon>
        <taxon>organismal metagenomes</taxon>
    </lineage>
</organism>
<proteinExistence type="predicted"/>
<accession>K1SWS0</accession>
<dbReference type="AlphaFoldDB" id="K1SWS0"/>